<evidence type="ECO:0000256" key="3">
    <source>
        <dbReference type="ARBA" id="ARBA00022692"/>
    </source>
</evidence>
<dbReference type="GO" id="GO:0005783">
    <property type="term" value="C:endoplasmic reticulum"/>
    <property type="evidence" value="ECO:0007669"/>
    <property type="project" value="TreeGrafter"/>
</dbReference>
<dbReference type="AlphaFoldDB" id="A0A3P7LRC7"/>
<dbReference type="GO" id="GO:0016020">
    <property type="term" value="C:membrane"/>
    <property type="evidence" value="ECO:0007669"/>
    <property type="project" value="UniProtKB-SubCell"/>
</dbReference>
<evidence type="ECO:0000256" key="7">
    <source>
        <dbReference type="RuleBase" id="RU079119"/>
    </source>
</evidence>
<sequence>MLHSIFRSFLSFRLRTDCQSLELFMHPYDVSLGVRNNEGSSAEDMAACCGYYELAELVRYYKHRHQAGKNVPSERSSRIFELRNLLLGPPGRRRALLTFMLFVSFGWMYPYLWFRPKLQLSVPGFGPNFALKSDNIILFDFYYLTSTEWYQLPCHLVGLINNCIPVFIPPFFWSLSAGPDSLASAAKILLESRELAATSFPWVEDADGRPQLCPFGLRAFKKRARTLKQKAQRLCHTCGCVKPLRAKHCGQCNRCVDVMDHHCPVTNNCVGKNNRKGQDTVKPKSGFANEDGPVTKPPEEEAGLPASSTVGTKQNTNCRHAKLKSTRRAKQRTEKNRSAQGQHVQPQL</sequence>
<dbReference type="EC" id="2.3.1.225" evidence="7"/>
<dbReference type="InterPro" id="IPR039859">
    <property type="entry name" value="PFA4/ZDH16/20/ERF2-like"/>
</dbReference>
<evidence type="ECO:0000313" key="11">
    <source>
        <dbReference type="Proteomes" id="UP000281553"/>
    </source>
</evidence>
<dbReference type="GO" id="GO:0006612">
    <property type="term" value="P:protein targeting to membrane"/>
    <property type="evidence" value="ECO:0007669"/>
    <property type="project" value="TreeGrafter"/>
</dbReference>
<comment type="similarity">
    <text evidence="7">Belongs to the DHHC palmitoyltransferase family.</text>
</comment>
<feature type="compositionally biased region" description="Polar residues" evidence="8">
    <location>
        <begin position="338"/>
        <end position="348"/>
    </location>
</feature>
<feature type="region of interest" description="Disordered" evidence="8">
    <location>
        <begin position="269"/>
        <end position="348"/>
    </location>
</feature>
<evidence type="ECO:0000256" key="4">
    <source>
        <dbReference type="ARBA" id="ARBA00022989"/>
    </source>
</evidence>
<keyword evidence="11" id="KW-1185">Reference proteome</keyword>
<gene>
    <name evidence="10" type="ORF">DILT_LOCUS4612</name>
</gene>
<dbReference type="InterPro" id="IPR001594">
    <property type="entry name" value="Palmitoyltrfase_DHHC"/>
</dbReference>
<evidence type="ECO:0000256" key="6">
    <source>
        <dbReference type="ARBA" id="ARBA00023315"/>
    </source>
</evidence>
<dbReference type="EMBL" id="UYRU01045780">
    <property type="protein sequence ID" value="VDN08781.1"/>
    <property type="molecule type" value="Genomic_DNA"/>
</dbReference>
<keyword evidence="4" id="KW-1133">Transmembrane helix</keyword>
<evidence type="ECO:0000256" key="2">
    <source>
        <dbReference type="ARBA" id="ARBA00022679"/>
    </source>
</evidence>
<comment type="domain">
    <text evidence="7">The DHHC domain is required for palmitoyltransferase activity.</text>
</comment>
<comment type="subcellular location">
    <subcellularLocation>
        <location evidence="1">Membrane</location>
        <topology evidence="1">Multi-pass membrane protein</topology>
    </subcellularLocation>
</comment>
<organism evidence="10 11">
    <name type="scientific">Dibothriocephalus latus</name>
    <name type="common">Fish tapeworm</name>
    <name type="synonym">Diphyllobothrium latum</name>
    <dbReference type="NCBI Taxonomy" id="60516"/>
    <lineage>
        <taxon>Eukaryota</taxon>
        <taxon>Metazoa</taxon>
        <taxon>Spiralia</taxon>
        <taxon>Lophotrochozoa</taxon>
        <taxon>Platyhelminthes</taxon>
        <taxon>Cestoda</taxon>
        <taxon>Eucestoda</taxon>
        <taxon>Diphyllobothriidea</taxon>
        <taxon>Diphyllobothriidae</taxon>
        <taxon>Dibothriocephalus</taxon>
    </lineage>
</organism>
<keyword evidence="5" id="KW-0472">Membrane</keyword>
<feature type="compositionally biased region" description="Polar residues" evidence="8">
    <location>
        <begin position="306"/>
        <end position="318"/>
    </location>
</feature>
<dbReference type="GO" id="GO:0005794">
    <property type="term" value="C:Golgi apparatus"/>
    <property type="evidence" value="ECO:0007669"/>
    <property type="project" value="TreeGrafter"/>
</dbReference>
<evidence type="ECO:0000259" key="9">
    <source>
        <dbReference type="Pfam" id="PF01529"/>
    </source>
</evidence>
<reference evidence="10 11" key="1">
    <citation type="submission" date="2018-11" db="EMBL/GenBank/DDBJ databases">
        <authorList>
            <consortium name="Pathogen Informatics"/>
        </authorList>
    </citation>
    <scope>NUCLEOTIDE SEQUENCE [LARGE SCALE GENOMIC DNA]</scope>
</reference>
<keyword evidence="3" id="KW-0812">Transmembrane</keyword>
<proteinExistence type="inferred from homology"/>
<accession>A0A3P7LRC7</accession>
<dbReference type="PROSITE" id="PS50216">
    <property type="entry name" value="DHHC"/>
    <property type="match status" value="1"/>
</dbReference>
<keyword evidence="2 7" id="KW-0808">Transferase</keyword>
<keyword evidence="6 7" id="KW-0012">Acyltransferase</keyword>
<dbReference type="GO" id="GO:0019706">
    <property type="term" value="F:protein-cysteine S-palmitoyltransferase activity"/>
    <property type="evidence" value="ECO:0007669"/>
    <property type="project" value="UniProtKB-EC"/>
</dbReference>
<dbReference type="OrthoDB" id="6224379at2759"/>
<protein>
    <recommendedName>
        <fullName evidence="7">Palmitoyltransferase</fullName>
        <ecNumber evidence="7">2.3.1.225</ecNumber>
    </recommendedName>
</protein>
<dbReference type="PANTHER" id="PTHR22883">
    <property type="entry name" value="ZINC FINGER DHHC DOMAIN CONTAINING PROTEIN"/>
    <property type="match status" value="1"/>
</dbReference>
<name>A0A3P7LRC7_DIBLA</name>
<comment type="catalytic activity">
    <reaction evidence="7">
        <text>L-cysteinyl-[protein] + hexadecanoyl-CoA = S-hexadecanoyl-L-cysteinyl-[protein] + CoA</text>
        <dbReference type="Rhea" id="RHEA:36683"/>
        <dbReference type="Rhea" id="RHEA-COMP:10131"/>
        <dbReference type="Rhea" id="RHEA-COMP:11032"/>
        <dbReference type="ChEBI" id="CHEBI:29950"/>
        <dbReference type="ChEBI" id="CHEBI:57287"/>
        <dbReference type="ChEBI" id="CHEBI:57379"/>
        <dbReference type="ChEBI" id="CHEBI:74151"/>
        <dbReference type="EC" id="2.3.1.225"/>
    </reaction>
</comment>
<feature type="compositionally biased region" description="Basic residues" evidence="8">
    <location>
        <begin position="319"/>
        <end position="330"/>
    </location>
</feature>
<evidence type="ECO:0000256" key="5">
    <source>
        <dbReference type="ARBA" id="ARBA00023136"/>
    </source>
</evidence>
<evidence type="ECO:0000313" key="10">
    <source>
        <dbReference type="EMBL" id="VDN08781.1"/>
    </source>
</evidence>
<dbReference type="Proteomes" id="UP000281553">
    <property type="component" value="Unassembled WGS sequence"/>
</dbReference>
<evidence type="ECO:0000256" key="1">
    <source>
        <dbReference type="ARBA" id="ARBA00004141"/>
    </source>
</evidence>
<dbReference type="Pfam" id="PF01529">
    <property type="entry name" value="DHHC"/>
    <property type="match status" value="1"/>
</dbReference>
<feature type="domain" description="Palmitoyltransferase DHHC" evidence="9">
    <location>
        <begin position="229"/>
        <end position="276"/>
    </location>
</feature>
<evidence type="ECO:0000256" key="8">
    <source>
        <dbReference type="SAM" id="MobiDB-lite"/>
    </source>
</evidence>